<accession>A0ABW6K6A2</accession>
<dbReference type="EMBL" id="JBIACK010000001">
    <property type="protein sequence ID" value="MFE8699715.1"/>
    <property type="molecule type" value="Genomic_DNA"/>
</dbReference>
<evidence type="ECO:0000313" key="2">
    <source>
        <dbReference type="EMBL" id="MFE8699715.1"/>
    </source>
</evidence>
<sequence>MKLFKTTSLLLFILCILSGCTTTKEYHQTFNGVSQNWSGELIQYGKIQYKNHKELSDQYEIDYEKNETLRLRYIGEESNLGELVEYSYRRGNGSMKAYDGEVIGIDEVFTLSGGSSGTSHIPKDSEYKPVNNKNNVFEVTVRWNGQEEKIKLKYDD</sequence>
<comment type="caution">
    <text evidence="2">The sequence shown here is derived from an EMBL/GenBank/DDBJ whole genome shotgun (WGS) entry which is preliminary data.</text>
</comment>
<evidence type="ECO:0008006" key="4">
    <source>
        <dbReference type="Google" id="ProtNLM"/>
    </source>
</evidence>
<organism evidence="2 3">
    <name type="scientific">Cytobacillus spartinae</name>
    <dbReference type="NCBI Taxonomy" id="3299023"/>
    <lineage>
        <taxon>Bacteria</taxon>
        <taxon>Bacillati</taxon>
        <taxon>Bacillota</taxon>
        <taxon>Bacilli</taxon>
        <taxon>Bacillales</taxon>
        <taxon>Bacillaceae</taxon>
        <taxon>Cytobacillus</taxon>
    </lineage>
</organism>
<dbReference type="PROSITE" id="PS51257">
    <property type="entry name" value="PROKAR_LIPOPROTEIN"/>
    <property type="match status" value="1"/>
</dbReference>
<gene>
    <name evidence="2" type="ORF">ACFYKX_03645</name>
</gene>
<keyword evidence="1" id="KW-0732">Signal</keyword>
<dbReference type="Proteomes" id="UP001601059">
    <property type="component" value="Unassembled WGS sequence"/>
</dbReference>
<proteinExistence type="predicted"/>
<evidence type="ECO:0000256" key="1">
    <source>
        <dbReference type="SAM" id="SignalP"/>
    </source>
</evidence>
<feature type="chain" id="PRO_5046166300" description="Lipoprotein" evidence="1">
    <location>
        <begin position="24"/>
        <end position="156"/>
    </location>
</feature>
<dbReference type="RefSeq" id="WP_389358146.1">
    <property type="nucleotide sequence ID" value="NZ_JBIACK010000001.1"/>
</dbReference>
<evidence type="ECO:0000313" key="3">
    <source>
        <dbReference type="Proteomes" id="UP001601059"/>
    </source>
</evidence>
<name>A0ABW6K6A2_9BACI</name>
<reference evidence="2 3" key="1">
    <citation type="submission" date="2024-08" db="EMBL/GenBank/DDBJ databases">
        <title>Two novel Cytobacillus novel species.</title>
        <authorList>
            <person name="Liu G."/>
        </authorList>
    </citation>
    <scope>NUCLEOTIDE SEQUENCE [LARGE SCALE GENOMIC DNA]</scope>
    <source>
        <strain evidence="2 3">FJAT-54145</strain>
    </source>
</reference>
<feature type="signal peptide" evidence="1">
    <location>
        <begin position="1"/>
        <end position="23"/>
    </location>
</feature>
<protein>
    <recommendedName>
        <fullName evidence="4">Lipoprotein</fullName>
    </recommendedName>
</protein>
<keyword evidence="3" id="KW-1185">Reference proteome</keyword>